<dbReference type="EMBL" id="PEZZ01000029">
    <property type="protein sequence ID" value="PIS04938.1"/>
    <property type="molecule type" value="Genomic_DNA"/>
</dbReference>
<proteinExistence type="predicted"/>
<dbReference type="PANTHER" id="PTHR37467:SF1">
    <property type="entry name" value="EXPORTED CALCIUM-BINDING GLYCOPROTEIN"/>
    <property type="match status" value="1"/>
</dbReference>
<comment type="caution">
    <text evidence="6">The sequence shown here is derived from an EMBL/GenBank/DDBJ whole genome shotgun (WGS) entry which is preliminary data.</text>
</comment>
<sequence>MAGPQTKQQNRNSNFGGSSYSLDTLYGSPIGEVEESILKERITAGKKYFLKNADSILPKTLVVVTALTFFVAVWQVSANFNISPIFPEGEPNSTQNLSAALQANLIADGSGDTDGDGVSDADELGIYGTSIYLADSDSDGISDYDEIQNGTDPNCLAGEDCENKLRQEANSVLSGGNLPANYTATGAAISADDLRNILADEGVPQADLDLLSDNDLAQIYNQAASATQSEIEFDDSFLNLDSSSTDVKSIISQMSASQLRQALLEAGLTETQLNQVSDEEIINLADEVLKTF</sequence>
<evidence type="ECO:0000313" key="6">
    <source>
        <dbReference type="EMBL" id="PIS04938.1"/>
    </source>
</evidence>
<dbReference type="PANTHER" id="PTHR37467">
    <property type="entry name" value="EXPORTED CALCIUM-BINDING GLYCOPROTEIN-RELATED"/>
    <property type="match status" value="1"/>
</dbReference>
<dbReference type="Proteomes" id="UP000230935">
    <property type="component" value="Unassembled WGS sequence"/>
</dbReference>
<evidence type="ECO:0000313" key="7">
    <source>
        <dbReference type="Proteomes" id="UP000230935"/>
    </source>
</evidence>
<keyword evidence="3" id="KW-0732">Signal</keyword>
<comment type="subcellular location">
    <subcellularLocation>
        <location evidence="1">Secreted</location>
    </subcellularLocation>
</comment>
<feature type="transmembrane region" description="Helical" evidence="5">
    <location>
        <begin position="56"/>
        <end position="76"/>
    </location>
</feature>
<dbReference type="InterPro" id="IPR053180">
    <property type="entry name" value="Ca-binding_acidic-repeat"/>
</dbReference>
<accession>A0A2H0W0R7</accession>
<dbReference type="InterPro" id="IPR059100">
    <property type="entry name" value="TSP3_bac"/>
</dbReference>
<dbReference type="Pfam" id="PF18884">
    <property type="entry name" value="TSP3_bac"/>
    <property type="match status" value="2"/>
</dbReference>
<keyword evidence="5" id="KW-0812">Transmembrane</keyword>
<evidence type="ECO:0000256" key="4">
    <source>
        <dbReference type="ARBA" id="ARBA00022837"/>
    </source>
</evidence>
<evidence type="ECO:0000256" key="1">
    <source>
        <dbReference type="ARBA" id="ARBA00004613"/>
    </source>
</evidence>
<keyword evidence="2" id="KW-0964">Secreted</keyword>
<evidence type="ECO:0000256" key="2">
    <source>
        <dbReference type="ARBA" id="ARBA00022525"/>
    </source>
</evidence>
<keyword evidence="5" id="KW-1133">Transmembrane helix</keyword>
<protein>
    <submittedName>
        <fullName evidence="6">Uncharacterized protein</fullName>
    </submittedName>
</protein>
<keyword evidence="5" id="KW-0472">Membrane</keyword>
<evidence type="ECO:0000256" key="5">
    <source>
        <dbReference type="SAM" id="Phobius"/>
    </source>
</evidence>
<dbReference type="AlphaFoldDB" id="A0A2H0W0R7"/>
<evidence type="ECO:0000256" key="3">
    <source>
        <dbReference type="ARBA" id="ARBA00022729"/>
    </source>
</evidence>
<organism evidence="6 7">
    <name type="scientific">Candidatus Buchananbacteria bacterium CG10_big_fil_rev_8_21_14_0_10_42_9</name>
    <dbReference type="NCBI Taxonomy" id="1974526"/>
    <lineage>
        <taxon>Bacteria</taxon>
        <taxon>Candidatus Buchananiibacteriota</taxon>
    </lineage>
</organism>
<keyword evidence="4" id="KW-0106">Calcium</keyword>
<reference evidence="7" key="1">
    <citation type="submission" date="2017-09" db="EMBL/GenBank/DDBJ databases">
        <title>Depth-based differentiation of microbial function through sediment-hosted aquifers and enrichment of novel symbionts in the deep terrestrial subsurface.</title>
        <authorList>
            <person name="Probst A.J."/>
            <person name="Ladd B."/>
            <person name="Jarett J.K."/>
            <person name="Geller-Mcgrath D.E."/>
            <person name="Sieber C.M.K."/>
            <person name="Emerson J.B."/>
            <person name="Anantharaman K."/>
            <person name="Thomas B.C."/>
            <person name="Malmstrom R."/>
            <person name="Stieglmeier M."/>
            <person name="Klingl A."/>
            <person name="Woyke T."/>
            <person name="Ryan C.M."/>
            <person name="Banfield J.F."/>
        </authorList>
    </citation>
    <scope>NUCLEOTIDE SEQUENCE [LARGE SCALE GENOMIC DNA]</scope>
</reference>
<gene>
    <name evidence="6" type="ORF">COT81_03625</name>
</gene>
<name>A0A2H0W0R7_9BACT</name>